<dbReference type="Proteomes" id="UP000603234">
    <property type="component" value="Unassembled WGS sequence"/>
</dbReference>
<dbReference type="EMBL" id="WJBC01000022">
    <property type="protein sequence ID" value="MBC3805213.1"/>
    <property type="molecule type" value="Genomic_DNA"/>
</dbReference>
<evidence type="ECO:0000313" key="3">
    <source>
        <dbReference type="Proteomes" id="UP000603234"/>
    </source>
</evidence>
<evidence type="ECO:0000313" key="2">
    <source>
        <dbReference type="EMBL" id="MBC3805213.1"/>
    </source>
</evidence>
<dbReference type="RefSeq" id="WP_186843100.1">
    <property type="nucleotide sequence ID" value="NZ_WJBC01000022.1"/>
</dbReference>
<organism evidence="2 3">
    <name type="scientific">Acetobacterium fimetarium</name>
    <dbReference type="NCBI Taxonomy" id="52691"/>
    <lineage>
        <taxon>Bacteria</taxon>
        <taxon>Bacillati</taxon>
        <taxon>Bacillota</taxon>
        <taxon>Clostridia</taxon>
        <taxon>Eubacteriales</taxon>
        <taxon>Eubacteriaceae</taxon>
        <taxon>Acetobacterium</taxon>
    </lineage>
</organism>
<keyword evidence="3" id="KW-1185">Reference proteome</keyword>
<reference evidence="2 3" key="1">
    <citation type="journal article" date="2020" name="mSystems">
        <title>Defining Genomic and Predicted Metabolic Features of the Acetobacterium Genus.</title>
        <authorList>
            <person name="Ross D.E."/>
            <person name="Marshall C.W."/>
            <person name="Gulliver D."/>
            <person name="May H.D."/>
            <person name="Norman R.S."/>
        </authorList>
    </citation>
    <scope>NUCLEOTIDE SEQUENCE [LARGE SCALE GENOMIC DNA]</scope>
    <source>
        <strain evidence="2 3">DSM 8238</strain>
    </source>
</reference>
<evidence type="ECO:0000256" key="1">
    <source>
        <dbReference type="SAM" id="MobiDB-lite"/>
    </source>
</evidence>
<comment type="caution">
    <text evidence="2">The sequence shown here is derived from an EMBL/GenBank/DDBJ whole genome shotgun (WGS) entry which is preliminary data.</text>
</comment>
<proteinExistence type="predicted"/>
<protein>
    <recommendedName>
        <fullName evidence="4">Transposase IS200-like domain-containing protein</fullName>
    </recommendedName>
</protein>
<dbReference type="InterPro" id="IPR036515">
    <property type="entry name" value="Transposase_17_sf"/>
</dbReference>
<evidence type="ECO:0008006" key="4">
    <source>
        <dbReference type="Google" id="ProtNLM"/>
    </source>
</evidence>
<dbReference type="Gene3D" id="3.30.70.1290">
    <property type="entry name" value="Transposase IS200-like"/>
    <property type="match status" value="1"/>
</dbReference>
<gene>
    <name evidence="2" type="ORF">GH808_12365</name>
</gene>
<feature type="region of interest" description="Disordered" evidence="1">
    <location>
        <begin position="70"/>
        <end position="89"/>
    </location>
</feature>
<accession>A0ABR6WXP3</accession>
<sequence>MDNHVHLLLKEGEELGTSIKRITVGNVQLHNIKYGRTDHLFQNRFNSEAVEAEQYLMTVELAIEAIPMTGKTSPRHMTGKTSPRHMERA</sequence>
<name>A0ABR6WXP3_9FIRM</name>